<evidence type="ECO:0000313" key="3">
    <source>
        <dbReference type="Proteomes" id="UP000320176"/>
    </source>
</evidence>
<feature type="region of interest" description="Disordered" evidence="1">
    <location>
        <begin position="165"/>
        <end position="194"/>
    </location>
</feature>
<reference evidence="2 3" key="1">
    <citation type="submission" date="2019-02" db="EMBL/GenBank/DDBJ databases">
        <title>Deep-cultivation of Planctomycetes and their phenomic and genomic characterization uncovers novel biology.</title>
        <authorList>
            <person name="Wiegand S."/>
            <person name="Jogler M."/>
            <person name="Boedeker C."/>
            <person name="Pinto D."/>
            <person name="Vollmers J."/>
            <person name="Rivas-Marin E."/>
            <person name="Kohn T."/>
            <person name="Peeters S.H."/>
            <person name="Heuer A."/>
            <person name="Rast P."/>
            <person name="Oberbeckmann S."/>
            <person name="Bunk B."/>
            <person name="Jeske O."/>
            <person name="Meyerdierks A."/>
            <person name="Storesund J.E."/>
            <person name="Kallscheuer N."/>
            <person name="Luecker S."/>
            <person name="Lage O.M."/>
            <person name="Pohl T."/>
            <person name="Merkel B.J."/>
            <person name="Hornburger P."/>
            <person name="Mueller R.-W."/>
            <person name="Bruemmer F."/>
            <person name="Labrenz M."/>
            <person name="Spormann A.M."/>
            <person name="Op Den Camp H."/>
            <person name="Overmann J."/>
            <person name="Amann R."/>
            <person name="Jetten M.S.M."/>
            <person name="Mascher T."/>
            <person name="Medema M.H."/>
            <person name="Devos D.P."/>
            <person name="Kaster A.-K."/>
            <person name="Ovreas L."/>
            <person name="Rohde M."/>
            <person name="Galperin M.Y."/>
            <person name="Jogler C."/>
        </authorList>
    </citation>
    <scope>NUCLEOTIDE SEQUENCE [LARGE SCALE GENOMIC DNA]</scope>
    <source>
        <strain evidence="2 3">Pla52n</strain>
    </source>
</reference>
<protein>
    <submittedName>
        <fullName evidence="2">Uncharacterized protein</fullName>
    </submittedName>
</protein>
<name>A0A5C5ZU04_9BACT</name>
<accession>A0A5C5ZU04</accession>
<proteinExistence type="predicted"/>
<gene>
    <name evidence="2" type="ORF">Pla52n_67080</name>
</gene>
<sequence length="224" mass="24965">MNEAIHYVWDSEVSLAAVRFGNRLTPDGARLVSSFQQLLSKHRPEFRKVVWEFVDRDAIGARGSAVGSDSCPGTFEVVGVDNLFHEVLWNSVQGWLLDGRRARVTGKGLPRARAFHVFRSLLVAGMRFCVFGSVRIHRWFFLVKKRSVLSVAAGLRQIGTMTSADFSEHESGHPGRPAFRASPTRGYASEISPNKGRELSLREYAIYSGGCRKRVLQSSGRSPQ</sequence>
<evidence type="ECO:0000313" key="2">
    <source>
        <dbReference type="EMBL" id="TWT89583.1"/>
    </source>
</evidence>
<keyword evidence="3" id="KW-1185">Reference proteome</keyword>
<dbReference type="EMBL" id="SJPN01000020">
    <property type="protein sequence ID" value="TWT89583.1"/>
    <property type="molecule type" value="Genomic_DNA"/>
</dbReference>
<dbReference type="Proteomes" id="UP000320176">
    <property type="component" value="Unassembled WGS sequence"/>
</dbReference>
<organism evidence="2 3">
    <name type="scientific">Stieleria varia</name>
    <dbReference type="NCBI Taxonomy" id="2528005"/>
    <lineage>
        <taxon>Bacteria</taxon>
        <taxon>Pseudomonadati</taxon>
        <taxon>Planctomycetota</taxon>
        <taxon>Planctomycetia</taxon>
        <taxon>Pirellulales</taxon>
        <taxon>Pirellulaceae</taxon>
        <taxon>Stieleria</taxon>
    </lineage>
</organism>
<evidence type="ECO:0000256" key="1">
    <source>
        <dbReference type="SAM" id="MobiDB-lite"/>
    </source>
</evidence>
<comment type="caution">
    <text evidence="2">The sequence shown here is derived from an EMBL/GenBank/DDBJ whole genome shotgun (WGS) entry which is preliminary data.</text>
</comment>
<dbReference type="AlphaFoldDB" id="A0A5C5ZU04"/>